<dbReference type="EMBL" id="CP017075">
    <property type="protein sequence ID" value="AOR76444.1"/>
    <property type="molecule type" value="Genomic_DNA"/>
</dbReference>
<name>A0A1D8A2W9_9SPHN</name>
<keyword evidence="2" id="KW-1185">Reference proteome</keyword>
<reference evidence="2" key="1">
    <citation type="journal article" date="2017" name="J. Biotechnol.">
        <title>Complete genome sequence of Novosphingobium resinovorum SA1, a versatile xenobiotic-degrading bacterium capable of utilizing sulfanilic acid.</title>
        <authorList>
            <person name="Hegedus B."/>
            <person name="Kos P.B."/>
            <person name="Balint B."/>
            <person name="Maroti G."/>
            <person name="Gan H.M."/>
            <person name="Perei K."/>
            <person name="Rakhely G."/>
        </authorList>
    </citation>
    <scope>NUCLEOTIDE SEQUENCE [LARGE SCALE GENOMIC DNA]</scope>
    <source>
        <strain evidence="2">SA1</strain>
    </source>
</reference>
<evidence type="ECO:0000313" key="1">
    <source>
        <dbReference type="EMBL" id="AOR76444.1"/>
    </source>
</evidence>
<dbReference type="Proteomes" id="UP000094626">
    <property type="component" value="Chromosome"/>
</dbReference>
<accession>A0A1D8A2W9</accession>
<protein>
    <submittedName>
        <fullName evidence="1">Uncharacterized protein</fullName>
    </submittedName>
</protein>
<dbReference type="KEGG" id="nre:BES08_06535"/>
<evidence type="ECO:0000313" key="2">
    <source>
        <dbReference type="Proteomes" id="UP000094626"/>
    </source>
</evidence>
<sequence>MSDEDDNMAVLVAGVMAEILGLRLSGRDLLEELSRRIDEGNRTAKDILQNPWNTSEPAARAVPRIQTKLNNLRGILSEVGPAFLAAWLEEKQLSDQLDFHRLRERGRAGAASEDTPAGPLEVGYQRIVDILIKHAGVTSRDGERVSIDTVVRAGRLIKRQAEVRWCDEIVSWEELSQARLLLHVCVLHGWSAETGELRDFDTSGVLWHHDAEQDTWRTEIAPNPNFNSSTYRTTLPVAVKIDPPGMPRDWTPESKAEMHPVLWDALPQDRFYRSFVRELQDGENLAFNWSGDSGATVPRYPSLEAMIRFDGRFKAEFQRAERRFRVLDGYRAEQEDLTLEDLARSRHKKAQELLEFCYPVASTVLFDTDAWDSWRPWGTLMAALRGYLECSPDDHGAPGSLVFAWAYFLKGRLAEAEENLPLFVREALFDWMLLPVPSTRTPAVRILIPRNSLKAPTESTESEV</sequence>
<dbReference type="AlphaFoldDB" id="A0A1D8A2W9"/>
<dbReference type="OrthoDB" id="9949577at2"/>
<organism evidence="1 2">
    <name type="scientific">Novosphingobium resinovorum</name>
    <dbReference type="NCBI Taxonomy" id="158500"/>
    <lineage>
        <taxon>Bacteria</taxon>
        <taxon>Pseudomonadati</taxon>
        <taxon>Pseudomonadota</taxon>
        <taxon>Alphaproteobacteria</taxon>
        <taxon>Sphingomonadales</taxon>
        <taxon>Sphingomonadaceae</taxon>
        <taxon>Novosphingobium</taxon>
    </lineage>
</organism>
<gene>
    <name evidence="1" type="ORF">BES08_06535</name>
</gene>
<proteinExistence type="predicted"/>